<proteinExistence type="predicted"/>
<dbReference type="EMBL" id="JACXVP010000463">
    <property type="protein sequence ID" value="KAG5567873.1"/>
    <property type="molecule type" value="Genomic_DNA"/>
</dbReference>
<reference evidence="1" key="1">
    <citation type="submission" date="2020-09" db="EMBL/GenBank/DDBJ databases">
        <title>De no assembly of potato wild relative species, Solanum commersonii.</title>
        <authorList>
            <person name="Cho K."/>
        </authorList>
    </citation>
    <scope>NUCLEOTIDE SEQUENCE</scope>
    <source>
        <strain evidence="1">LZ3.2</strain>
        <tissue evidence="1">Leaf</tissue>
    </source>
</reference>
<keyword evidence="2" id="KW-1185">Reference proteome</keyword>
<comment type="caution">
    <text evidence="1">The sequence shown here is derived from an EMBL/GenBank/DDBJ whole genome shotgun (WGS) entry which is preliminary data.</text>
</comment>
<feature type="non-terminal residue" evidence="1">
    <location>
        <position position="1"/>
    </location>
</feature>
<dbReference type="AlphaFoldDB" id="A0A9J5VXC5"/>
<dbReference type="Proteomes" id="UP000824120">
    <property type="component" value="Unassembled WGS sequence"/>
</dbReference>
<organism evidence="1 2">
    <name type="scientific">Solanum commersonii</name>
    <name type="common">Commerson's wild potato</name>
    <name type="synonym">Commerson's nightshade</name>
    <dbReference type="NCBI Taxonomy" id="4109"/>
    <lineage>
        <taxon>Eukaryota</taxon>
        <taxon>Viridiplantae</taxon>
        <taxon>Streptophyta</taxon>
        <taxon>Embryophyta</taxon>
        <taxon>Tracheophyta</taxon>
        <taxon>Spermatophyta</taxon>
        <taxon>Magnoliopsida</taxon>
        <taxon>eudicotyledons</taxon>
        <taxon>Gunneridae</taxon>
        <taxon>Pentapetalae</taxon>
        <taxon>asterids</taxon>
        <taxon>lamiids</taxon>
        <taxon>Solanales</taxon>
        <taxon>Solanaceae</taxon>
        <taxon>Solanoideae</taxon>
        <taxon>Solaneae</taxon>
        <taxon>Solanum</taxon>
    </lineage>
</organism>
<name>A0A9J5VXC5_SOLCO</name>
<accession>A0A9J5VXC5</accession>
<gene>
    <name evidence="1" type="ORF">H5410_065109</name>
</gene>
<protein>
    <submittedName>
        <fullName evidence="1">Uncharacterized protein</fullName>
    </submittedName>
</protein>
<sequence length="86" mass="9604">SVNAGYCLTLAIGQSFYCAASEIDGEEARTKVLVSNARFVELPVRTRSLPPRSTIHSLFVNLLRLLALTLEIDMRIMLYGADREFV</sequence>
<evidence type="ECO:0000313" key="2">
    <source>
        <dbReference type="Proteomes" id="UP000824120"/>
    </source>
</evidence>
<evidence type="ECO:0000313" key="1">
    <source>
        <dbReference type="EMBL" id="KAG5567873.1"/>
    </source>
</evidence>